<feature type="compositionally biased region" description="Low complexity" evidence="1">
    <location>
        <begin position="102"/>
        <end position="113"/>
    </location>
</feature>
<feature type="compositionally biased region" description="Basic and acidic residues" evidence="1">
    <location>
        <begin position="65"/>
        <end position="79"/>
    </location>
</feature>
<reference evidence="2" key="1">
    <citation type="submission" date="2020-02" db="EMBL/GenBank/DDBJ databases">
        <authorList>
            <person name="Meier V. D."/>
        </authorList>
    </citation>
    <scope>NUCLEOTIDE SEQUENCE</scope>
    <source>
        <strain evidence="2">AVDCRST_MAG48</strain>
    </source>
</reference>
<protein>
    <submittedName>
        <fullName evidence="2">2-oxo-4-hydroxy-4-carboxy-5-ureidoimidazoline (OHCU) decarboxylase</fullName>
        <ecNumber evidence="2">4.1.1.97</ecNumber>
    </submittedName>
</protein>
<evidence type="ECO:0000256" key="1">
    <source>
        <dbReference type="SAM" id="MobiDB-lite"/>
    </source>
</evidence>
<feature type="compositionally biased region" description="Low complexity" evidence="1">
    <location>
        <begin position="13"/>
        <end position="25"/>
    </location>
</feature>
<sequence length="178" mass="18929">DDAQGRADRRRAAGGADRLPCGAPLGRRRRRAGTLRLAAGADGRRRRGRHPAQRGGGRPGARSPPADRGEGARRGDRAELLALGAVGQPVRGRGAGRRPRRGQPGLRGALRPGVPHPGRGSRPGNDPRRAAAPARPRRRHRGRHGGQRAPRHRAAADPAAVRPPRPPLRLRRPGGRAV</sequence>
<keyword evidence="2" id="KW-0456">Lyase</keyword>
<dbReference type="EC" id="4.1.1.97" evidence="2"/>
<organism evidence="2">
    <name type="scientific">uncultured Friedmanniella sp</name>
    <dbReference type="NCBI Taxonomy" id="335381"/>
    <lineage>
        <taxon>Bacteria</taxon>
        <taxon>Bacillati</taxon>
        <taxon>Actinomycetota</taxon>
        <taxon>Actinomycetes</taxon>
        <taxon>Propionibacteriales</taxon>
        <taxon>Nocardioidaceae</taxon>
        <taxon>Friedmanniella</taxon>
        <taxon>environmental samples</taxon>
    </lineage>
</organism>
<feature type="non-terminal residue" evidence="2">
    <location>
        <position position="1"/>
    </location>
</feature>
<dbReference type="AlphaFoldDB" id="A0A6J4KIX6"/>
<feature type="compositionally biased region" description="Basic and acidic residues" evidence="1">
    <location>
        <begin position="1"/>
        <end position="11"/>
    </location>
</feature>
<dbReference type="EMBL" id="CADCTS010000250">
    <property type="protein sequence ID" value="CAA9306434.1"/>
    <property type="molecule type" value="Genomic_DNA"/>
</dbReference>
<accession>A0A6J4KIX6</accession>
<feature type="compositionally biased region" description="Basic residues" evidence="1">
    <location>
        <begin position="135"/>
        <end position="153"/>
    </location>
</feature>
<feature type="region of interest" description="Disordered" evidence="1">
    <location>
        <begin position="1"/>
        <end position="178"/>
    </location>
</feature>
<evidence type="ECO:0000313" key="2">
    <source>
        <dbReference type="EMBL" id="CAA9306434.1"/>
    </source>
</evidence>
<dbReference type="GO" id="GO:0051997">
    <property type="term" value="F:2-oxo-4-hydroxy-4-carboxy-5-ureidoimidazoline decarboxylase activity"/>
    <property type="evidence" value="ECO:0007669"/>
    <property type="project" value="UniProtKB-EC"/>
</dbReference>
<gene>
    <name evidence="2" type="ORF">AVDCRST_MAG48-1731</name>
</gene>
<proteinExistence type="predicted"/>
<name>A0A6J4KIX6_9ACTN</name>
<feature type="compositionally biased region" description="Basic residues" evidence="1">
    <location>
        <begin position="168"/>
        <end position="178"/>
    </location>
</feature>
<feature type="non-terminal residue" evidence="2">
    <location>
        <position position="178"/>
    </location>
</feature>